<dbReference type="EMBL" id="NPHW01005017">
    <property type="protein sequence ID" value="OXV07204.1"/>
    <property type="molecule type" value="Genomic_DNA"/>
</dbReference>
<keyword evidence="1" id="KW-0560">Oxidoreductase</keyword>
<evidence type="ECO:0000256" key="1">
    <source>
        <dbReference type="ARBA" id="ARBA00023002"/>
    </source>
</evidence>
<accession>A0A232LSZ9</accession>
<evidence type="ECO:0000313" key="2">
    <source>
        <dbReference type="EMBL" id="OXV07204.1"/>
    </source>
</evidence>
<proteinExistence type="predicted"/>
<dbReference type="Proteomes" id="UP000243515">
    <property type="component" value="Unassembled WGS sequence"/>
</dbReference>
<dbReference type="OrthoDB" id="10265971at2759"/>
<dbReference type="InterPro" id="IPR025337">
    <property type="entry name" value="Questin_oxidase-like"/>
</dbReference>
<dbReference type="AlphaFoldDB" id="A0A232LSZ9"/>
<sequence length="402" mass="46188">MFSSYFSKLFFRSGEAINIPSVKIHEIETAAEKPSCALKHLLKLNHVNHAILFNERRFHNHLPHVLSSAYLLGATTDDLNRIYDIDSRNLDPWSDSPGEISPHDWRDYLGKREYQRAYVDFFEDELVRKGYDWKAVVHRFLFSGKEPLISSITAGIGHPLIHLGYALEMGSRDVAMEALAMAAISYSDIHKYLDDPSYSHAEPSYKSVSPLEILEKVRKDKRFNGLFATSANQNLEILFREREAALLDHWNAWKIEDPIKQFRDSQHAAAAILVGTRTEKYDFFLVHILTTSHAVRIILPLIPTSFHLPLVRQWWLCTLSIYISQLRPEIQLSRITGYELKGRGWDWAVQKAIKGPHSTDAHYVKAIRALKEGAQTWGDADKFYLKAAVKFSDEFDGWDGFV</sequence>
<name>A0A232LSZ9_9EURO</name>
<gene>
    <name evidence="2" type="ORF">Egran_05031</name>
</gene>
<keyword evidence="3" id="KW-1185">Reference proteome</keyword>
<dbReference type="PANTHER" id="PTHR35870">
    <property type="entry name" value="PROTEIN, PUTATIVE (AFU_ORTHOLOGUE AFUA_5G03330)-RELATED"/>
    <property type="match status" value="1"/>
</dbReference>
<dbReference type="GO" id="GO:0016491">
    <property type="term" value="F:oxidoreductase activity"/>
    <property type="evidence" value="ECO:0007669"/>
    <property type="project" value="UniProtKB-KW"/>
</dbReference>
<organism evidence="2 3">
    <name type="scientific">Elaphomyces granulatus</name>
    <dbReference type="NCBI Taxonomy" id="519963"/>
    <lineage>
        <taxon>Eukaryota</taxon>
        <taxon>Fungi</taxon>
        <taxon>Dikarya</taxon>
        <taxon>Ascomycota</taxon>
        <taxon>Pezizomycotina</taxon>
        <taxon>Eurotiomycetes</taxon>
        <taxon>Eurotiomycetidae</taxon>
        <taxon>Eurotiales</taxon>
        <taxon>Elaphomycetaceae</taxon>
        <taxon>Elaphomyces</taxon>
    </lineage>
</organism>
<dbReference type="Pfam" id="PF14027">
    <property type="entry name" value="Questin_oxidase"/>
    <property type="match status" value="1"/>
</dbReference>
<comment type="caution">
    <text evidence="2">The sequence shown here is derived from an EMBL/GenBank/DDBJ whole genome shotgun (WGS) entry which is preliminary data.</text>
</comment>
<reference evidence="2 3" key="1">
    <citation type="journal article" date="2015" name="Environ. Microbiol.">
        <title>Metagenome sequence of Elaphomyces granulatus from sporocarp tissue reveals Ascomycota ectomycorrhizal fingerprints of genome expansion and a Proteobacteria-rich microbiome.</title>
        <authorList>
            <person name="Quandt C.A."/>
            <person name="Kohler A."/>
            <person name="Hesse C.N."/>
            <person name="Sharpton T.J."/>
            <person name="Martin F."/>
            <person name="Spatafora J.W."/>
        </authorList>
    </citation>
    <scope>NUCLEOTIDE SEQUENCE [LARGE SCALE GENOMIC DNA]</scope>
    <source>
        <strain evidence="2 3">OSC145934</strain>
    </source>
</reference>
<dbReference type="PANTHER" id="PTHR35870:SF6">
    <property type="entry name" value="MGS207 PROTEIN"/>
    <property type="match status" value="1"/>
</dbReference>
<evidence type="ECO:0000313" key="3">
    <source>
        <dbReference type="Proteomes" id="UP000243515"/>
    </source>
</evidence>
<evidence type="ECO:0008006" key="4">
    <source>
        <dbReference type="Google" id="ProtNLM"/>
    </source>
</evidence>
<protein>
    <recommendedName>
        <fullName evidence="4">MGS207 protein</fullName>
    </recommendedName>
</protein>